<proteinExistence type="predicted"/>
<dbReference type="EMBL" id="KB207112">
    <property type="protein sequence ID" value="ELP84700.1"/>
    <property type="molecule type" value="Genomic_DNA"/>
</dbReference>
<dbReference type="PANTHER" id="PTHR12673">
    <property type="entry name" value="FACIOGENITAL DYSPLASIA PROTEIN"/>
    <property type="match status" value="1"/>
</dbReference>
<sequence length="483" mass="56304">MSTTNYLRELYESEVRYNTQMKTALDYYAYPMINNDTYISNEMTNTLFYSYEDVMECSNHFVETLKAHITDQNFELITGKFFIENTGRFLAFNDYFRNSLNRQMVLSIIDEDQSKLNYLKQLQMEAKETGIELQPLGSYLILPIQRLPRYQMLLIQIVNTIKDQVVPLKKEILTSRNNLSLFEIRKKLESSGRFTMTHETQQKLKNSTSFTYGEKMSPLFRNNSEQRQKLAGYKLATSKSLILKRAELAKTEIPAHFNKVEDLSQFQQMGECHSNKDCTGSPPTQQEAVPVLFRPAKREIATRDLLAQNAQCRDNDFSMKQKTAAEKEEILAVYHDAVQIICSKSSECNEIIRDEEQKQKELEQQTKMFEKYVVEFLVTAEKLSLVEQVVLLQNESRYDGWFVLTSIKLFVDTIQFPRQLIELKNIHIQQDDNQTLTLFDNVNTITVQFNDTSSVLNTINEKIGNLMKNKSTSLFSNFWSFFA</sequence>
<dbReference type="PANTHER" id="PTHR12673:SF159">
    <property type="entry name" value="LD03170P"/>
    <property type="match status" value="1"/>
</dbReference>
<dbReference type="GO" id="GO:0005737">
    <property type="term" value="C:cytoplasm"/>
    <property type="evidence" value="ECO:0007669"/>
    <property type="project" value="TreeGrafter"/>
</dbReference>
<dbReference type="KEGG" id="eiv:EIN_173750"/>
<dbReference type="Pfam" id="PF00621">
    <property type="entry name" value="RhoGEF"/>
    <property type="match status" value="1"/>
</dbReference>
<dbReference type="AlphaFoldDB" id="A0A0A1TYQ5"/>
<dbReference type="PROSITE" id="PS50010">
    <property type="entry name" value="DH_2"/>
    <property type="match status" value="1"/>
</dbReference>
<dbReference type="InterPro" id="IPR051092">
    <property type="entry name" value="FYVE_RhoGEF_PH"/>
</dbReference>
<protein>
    <recommendedName>
        <fullName evidence="1">DH domain-containing protein</fullName>
    </recommendedName>
</protein>
<dbReference type="Gene3D" id="1.20.900.10">
    <property type="entry name" value="Dbl homology (DH) domain"/>
    <property type="match status" value="1"/>
</dbReference>
<dbReference type="SMART" id="SM00325">
    <property type="entry name" value="RhoGEF"/>
    <property type="match status" value="1"/>
</dbReference>
<evidence type="ECO:0000313" key="2">
    <source>
        <dbReference type="EMBL" id="ELP84700.1"/>
    </source>
</evidence>
<accession>A0A0A1TYQ5</accession>
<evidence type="ECO:0000313" key="3">
    <source>
        <dbReference type="Proteomes" id="UP000014680"/>
    </source>
</evidence>
<feature type="domain" description="DH" evidence="1">
    <location>
        <begin position="2"/>
        <end position="207"/>
    </location>
</feature>
<reference evidence="2 3" key="1">
    <citation type="submission" date="2012-10" db="EMBL/GenBank/DDBJ databases">
        <authorList>
            <person name="Zafar N."/>
            <person name="Inman J."/>
            <person name="Hall N."/>
            <person name="Lorenzi H."/>
            <person name="Caler E."/>
        </authorList>
    </citation>
    <scope>NUCLEOTIDE SEQUENCE [LARGE SCALE GENOMIC DNA]</scope>
    <source>
        <strain evidence="2 3">IP1</strain>
    </source>
</reference>
<evidence type="ECO:0000259" key="1">
    <source>
        <dbReference type="PROSITE" id="PS50010"/>
    </source>
</evidence>
<name>A0A0A1TYQ5_ENTIV</name>
<dbReference type="SUPFAM" id="SSF48065">
    <property type="entry name" value="DBL homology domain (DH-domain)"/>
    <property type="match status" value="1"/>
</dbReference>
<dbReference type="VEuPathDB" id="AmoebaDB:EIN_173750"/>
<dbReference type="InterPro" id="IPR000219">
    <property type="entry name" value="DH_dom"/>
</dbReference>
<keyword evidence="3" id="KW-1185">Reference proteome</keyword>
<organism evidence="2 3">
    <name type="scientific">Entamoeba invadens IP1</name>
    <dbReference type="NCBI Taxonomy" id="370355"/>
    <lineage>
        <taxon>Eukaryota</taxon>
        <taxon>Amoebozoa</taxon>
        <taxon>Evosea</taxon>
        <taxon>Archamoebae</taxon>
        <taxon>Mastigamoebida</taxon>
        <taxon>Entamoebidae</taxon>
        <taxon>Entamoeba</taxon>
    </lineage>
</organism>
<dbReference type="RefSeq" id="XP_004184046.1">
    <property type="nucleotide sequence ID" value="XM_004183998.1"/>
</dbReference>
<dbReference type="OMA" id="QFNVYIN"/>
<dbReference type="Proteomes" id="UP000014680">
    <property type="component" value="Unassembled WGS sequence"/>
</dbReference>
<dbReference type="InterPro" id="IPR035899">
    <property type="entry name" value="DBL_dom_sf"/>
</dbReference>
<dbReference type="OrthoDB" id="10004999at2759"/>
<dbReference type="GO" id="GO:0005085">
    <property type="term" value="F:guanyl-nucleotide exchange factor activity"/>
    <property type="evidence" value="ECO:0007669"/>
    <property type="project" value="InterPro"/>
</dbReference>
<dbReference type="GeneID" id="14883604"/>
<gene>
    <name evidence="2" type="ORF">EIN_173750</name>
</gene>